<dbReference type="SUPFAM" id="SSF53756">
    <property type="entry name" value="UDP-Glycosyltransferase/glycogen phosphorylase"/>
    <property type="match status" value="1"/>
</dbReference>
<dbReference type="AlphaFoldDB" id="A0A7Y4H585"/>
<dbReference type="GO" id="GO:0016758">
    <property type="term" value="F:hexosyltransferase activity"/>
    <property type="evidence" value="ECO:0007669"/>
    <property type="project" value="TreeGrafter"/>
</dbReference>
<protein>
    <submittedName>
        <fullName evidence="1">Glycosyltransferase family 4 protein</fullName>
    </submittedName>
</protein>
<proteinExistence type="predicted"/>
<dbReference type="Pfam" id="PF13692">
    <property type="entry name" value="Glyco_trans_1_4"/>
    <property type="match status" value="1"/>
</dbReference>
<dbReference type="CDD" id="cd03801">
    <property type="entry name" value="GT4_PimA-like"/>
    <property type="match status" value="1"/>
</dbReference>
<dbReference type="Proteomes" id="UP000528734">
    <property type="component" value="Unassembled WGS sequence"/>
</dbReference>
<comment type="caution">
    <text evidence="1">The sequence shown here is derived from an EMBL/GenBank/DDBJ whole genome shotgun (WGS) entry which is preliminary data.</text>
</comment>
<dbReference type="PANTHER" id="PTHR45947:SF3">
    <property type="entry name" value="SULFOQUINOVOSYL TRANSFERASE SQD2"/>
    <property type="match status" value="1"/>
</dbReference>
<dbReference type="Gene3D" id="3.40.50.2000">
    <property type="entry name" value="Glycogen Phosphorylase B"/>
    <property type="match status" value="2"/>
</dbReference>
<dbReference type="PANTHER" id="PTHR45947">
    <property type="entry name" value="SULFOQUINOVOSYL TRANSFERASE SQD2"/>
    <property type="match status" value="1"/>
</dbReference>
<evidence type="ECO:0000313" key="2">
    <source>
        <dbReference type="Proteomes" id="UP000528734"/>
    </source>
</evidence>
<sequence length="381" mass="42638">MNKVVARPRFLFLTPAPRPFANSRLAAALAPLFPELDMNVLDVRSELKRHPFRLASICTAAVWNGGSSLFGNRQKLLLALYRTPLFQHWVKQLVSQRVRSGDYRFTFQMQSLFDGSAGSLPHFVYTDHTMLENMHYPGWQRWVDIQPSFVDHERTIYLNADTMFVWSTNVARSLEEQYGVAGENIHCVGAGSNVELHCDPVNRLYDGQTILFVGVEWERKGGPVLVEAFRRIKVMRPEARLIIVGCSPNVASDGIEIVGRQPLATLASYYERASIFCMPSRREPFGNAYIEAMTAGLPVVATSIGATPDFVREGETGYLVPPDNVDELTAALLRLVGRPGHCQRLGSAGRRIAVDEYNWHAVARRIAAVIRSRLPLLAQTA</sequence>
<reference evidence="1 2" key="1">
    <citation type="submission" date="2020-03" db="EMBL/GenBank/DDBJ databases">
        <title>Bradyrhizobium diversity isolated from nodules of Muelleranthus trifoliolatus.</title>
        <authorList>
            <person name="Klepa M."/>
            <person name="Helene L."/>
            <person name="Hungria M."/>
        </authorList>
    </citation>
    <scope>NUCLEOTIDE SEQUENCE [LARGE SCALE GENOMIC DNA]</scope>
    <source>
        <strain evidence="1 2">WSM 1744</strain>
    </source>
</reference>
<dbReference type="InterPro" id="IPR050194">
    <property type="entry name" value="Glycosyltransferase_grp1"/>
</dbReference>
<dbReference type="EMBL" id="JAAVLW010000004">
    <property type="protein sequence ID" value="NOJ47569.1"/>
    <property type="molecule type" value="Genomic_DNA"/>
</dbReference>
<evidence type="ECO:0000313" key="1">
    <source>
        <dbReference type="EMBL" id="NOJ47569.1"/>
    </source>
</evidence>
<keyword evidence="1" id="KW-0808">Transferase</keyword>
<gene>
    <name evidence="1" type="ORF">HCN50_15145</name>
</gene>
<name>A0A7Y4H585_9BRAD</name>
<organism evidence="1 2">
    <name type="scientific">Bradyrhizobium archetypum</name>
    <dbReference type="NCBI Taxonomy" id="2721160"/>
    <lineage>
        <taxon>Bacteria</taxon>
        <taxon>Pseudomonadati</taxon>
        <taxon>Pseudomonadota</taxon>
        <taxon>Alphaproteobacteria</taxon>
        <taxon>Hyphomicrobiales</taxon>
        <taxon>Nitrobacteraceae</taxon>
        <taxon>Bradyrhizobium</taxon>
    </lineage>
</organism>
<accession>A0A7Y4H585</accession>
<dbReference type="RefSeq" id="WP_171710443.1">
    <property type="nucleotide sequence ID" value="NZ_JAAVLW010000004.1"/>
</dbReference>
<keyword evidence="2" id="KW-1185">Reference proteome</keyword>